<reference evidence="2 3" key="1">
    <citation type="submission" date="2023-08" db="EMBL/GenBank/DDBJ databases">
        <title>The draft genome sequence of Paracraurococcus sp. LOR1-02.</title>
        <authorList>
            <person name="Kingkaew E."/>
            <person name="Tanasupawat S."/>
        </authorList>
    </citation>
    <scope>NUCLEOTIDE SEQUENCE [LARGE SCALE GENOMIC DNA]</scope>
    <source>
        <strain evidence="2 3">LOR1-02</strain>
    </source>
</reference>
<dbReference type="Proteomes" id="UP001243009">
    <property type="component" value="Unassembled WGS sequence"/>
</dbReference>
<evidence type="ECO:0000313" key="3">
    <source>
        <dbReference type="Proteomes" id="UP001243009"/>
    </source>
</evidence>
<feature type="compositionally biased region" description="Pro residues" evidence="1">
    <location>
        <begin position="19"/>
        <end position="31"/>
    </location>
</feature>
<sequence>MEDILASIRRILSEDEAAPQPPARPAEPPAAPAAAADPAPDPVPAAAGSEPLDLTEDMLVSAPAAPPPEPAPLPPPPPAIPKPAEAEPQEPETGLLAPAAAAAAAASVGQLLRAVAQERSSAVYRGGPTIEDVVREEVRPLLKAWLDANLPPLVERLVRAEIERVVGRALSQ</sequence>
<feature type="region of interest" description="Disordered" evidence="1">
    <location>
        <begin position="1"/>
        <end position="92"/>
    </location>
</feature>
<evidence type="ECO:0000313" key="2">
    <source>
        <dbReference type="EMBL" id="MDO9707845.1"/>
    </source>
</evidence>
<comment type="caution">
    <text evidence="2">The sequence shown here is derived from an EMBL/GenBank/DDBJ whole genome shotgun (WGS) entry which is preliminary data.</text>
</comment>
<feature type="compositionally biased region" description="Pro residues" evidence="1">
    <location>
        <begin position="64"/>
        <end position="81"/>
    </location>
</feature>
<dbReference type="InterPro" id="IPR019632">
    <property type="entry name" value="DUF2497"/>
</dbReference>
<evidence type="ECO:0000256" key="1">
    <source>
        <dbReference type="SAM" id="MobiDB-lite"/>
    </source>
</evidence>
<protein>
    <submittedName>
        <fullName evidence="2">DUF2497 domain-containing protein</fullName>
    </submittedName>
</protein>
<dbReference type="EMBL" id="JAUTWS010000004">
    <property type="protein sequence ID" value="MDO9707845.1"/>
    <property type="molecule type" value="Genomic_DNA"/>
</dbReference>
<accession>A0ABT9DVB8</accession>
<dbReference type="RefSeq" id="WP_305102711.1">
    <property type="nucleotide sequence ID" value="NZ_JAUTWS010000004.1"/>
</dbReference>
<dbReference type="Pfam" id="PF10691">
    <property type="entry name" value="DUF2497"/>
    <property type="match status" value="1"/>
</dbReference>
<gene>
    <name evidence="2" type="ORF">Q7A36_05770</name>
</gene>
<keyword evidence="3" id="KW-1185">Reference proteome</keyword>
<proteinExistence type="predicted"/>
<organism evidence="2 3">
    <name type="scientific">Paracraurococcus lichenis</name>
    <dbReference type="NCBI Taxonomy" id="3064888"/>
    <lineage>
        <taxon>Bacteria</taxon>
        <taxon>Pseudomonadati</taxon>
        <taxon>Pseudomonadota</taxon>
        <taxon>Alphaproteobacteria</taxon>
        <taxon>Acetobacterales</taxon>
        <taxon>Roseomonadaceae</taxon>
        <taxon>Paracraurococcus</taxon>
    </lineage>
</organism>
<name>A0ABT9DVB8_9PROT</name>